<dbReference type="AlphaFoldDB" id="A0A520MWI9"/>
<comment type="catalytic activity">
    <reaction evidence="7">
        <text>adenosine + H2O + H(+) = inosine + NH4(+)</text>
        <dbReference type="Rhea" id="RHEA:24408"/>
        <dbReference type="ChEBI" id="CHEBI:15377"/>
        <dbReference type="ChEBI" id="CHEBI:15378"/>
        <dbReference type="ChEBI" id="CHEBI:16335"/>
        <dbReference type="ChEBI" id="CHEBI:17596"/>
        <dbReference type="ChEBI" id="CHEBI:28938"/>
        <dbReference type="EC" id="3.5.4.4"/>
    </reaction>
    <physiologicalReaction direction="left-to-right" evidence="7">
        <dbReference type="Rhea" id="RHEA:24409"/>
    </physiologicalReaction>
</comment>
<reference evidence="10 11" key="1">
    <citation type="submission" date="2019-02" db="EMBL/GenBank/DDBJ databases">
        <title>Prokaryotic population dynamics and viral predation in marine succession experiment using metagenomics: the confinement effect.</title>
        <authorList>
            <person name="Haro-Moreno J.M."/>
            <person name="Rodriguez-Valera F."/>
            <person name="Lopez-Perez M."/>
        </authorList>
    </citation>
    <scope>NUCLEOTIDE SEQUENCE [LARGE SCALE GENOMIC DNA]</scope>
    <source>
        <strain evidence="10">MED-G159</strain>
    </source>
</reference>
<dbReference type="Proteomes" id="UP000315825">
    <property type="component" value="Unassembled WGS sequence"/>
</dbReference>
<organism evidence="10 11">
    <name type="scientific">SAR86 cluster bacterium</name>
    <dbReference type="NCBI Taxonomy" id="2030880"/>
    <lineage>
        <taxon>Bacteria</taxon>
        <taxon>Pseudomonadati</taxon>
        <taxon>Pseudomonadota</taxon>
        <taxon>Gammaproteobacteria</taxon>
        <taxon>SAR86 cluster</taxon>
    </lineage>
</organism>
<keyword evidence="4" id="KW-0479">Metal-binding</keyword>
<keyword evidence="6" id="KW-0862">Zinc</keyword>
<dbReference type="PANTHER" id="PTHR30616:SF2">
    <property type="entry name" value="PURINE NUCLEOSIDE PHOSPHORYLASE LACC1"/>
    <property type="match status" value="1"/>
</dbReference>
<keyword evidence="3" id="KW-0808">Transferase</keyword>
<evidence type="ECO:0000256" key="8">
    <source>
        <dbReference type="ARBA" id="ARBA00048968"/>
    </source>
</evidence>
<accession>A0A520MWI9</accession>
<proteinExistence type="inferred from homology"/>
<evidence type="ECO:0000256" key="4">
    <source>
        <dbReference type="ARBA" id="ARBA00022723"/>
    </source>
</evidence>
<evidence type="ECO:0000256" key="7">
    <source>
        <dbReference type="ARBA" id="ARBA00047989"/>
    </source>
</evidence>
<evidence type="ECO:0000256" key="9">
    <source>
        <dbReference type="ARBA" id="ARBA00049893"/>
    </source>
</evidence>
<comment type="similarity">
    <text evidence="2">Belongs to the purine nucleoside phosphorylase YfiH/LACC1 family.</text>
</comment>
<dbReference type="InterPro" id="IPR038371">
    <property type="entry name" value="Cu_polyphenol_OxRdtase_sf"/>
</dbReference>
<comment type="catalytic activity">
    <reaction evidence="1">
        <text>inosine + phosphate = alpha-D-ribose 1-phosphate + hypoxanthine</text>
        <dbReference type="Rhea" id="RHEA:27646"/>
        <dbReference type="ChEBI" id="CHEBI:17368"/>
        <dbReference type="ChEBI" id="CHEBI:17596"/>
        <dbReference type="ChEBI" id="CHEBI:43474"/>
        <dbReference type="ChEBI" id="CHEBI:57720"/>
        <dbReference type="EC" id="2.4.2.1"/>
    </reaction>
    <physiologicalReaction direction="left-to-right" evidence="1">
        <dbReference type="Rhea" id="RHEA:27647"/>
    </physiologicalReaction>
</comment>
<dbReference type="Gene3D" id="3.60.140.10">
    <property type="entry name" value="CNF1/YfiH-like putative cysteine hydrolases"/>
    <property type="match status" value="1"/>
</dbReference>
<evidence type="ECO:0000313" key="10">
    <source>
        <dbReference type="EMBL" id="RZO25597.1"/>
    </source>
</evidence>
<evidence type="ECO:0000256" key="5">
    <source>
        <dbReference type="ARBA" id="ARBA00022801"/>
    </source>
</evidence>
<protein>
    <submittedName>
        <fullName evidence="10">Laccase domain-containing protein</fullName>
    </submittedName>
</protein>
<dbReference type="InterPro" id="IPR011324">
    <property type="entry name" value="Cytotoxic_necrot_fac-like_cat"/>
</dbReference>
<dbReference type="PANTHER" id="PTHR30616">
    <property type="entry name" value="UNCHARACTERIZED PROTEIN YFIH"/>
    <property type="match status" value="1"/>
</dbReference>
<name>A0A520MWI9_9GAMM</name>
<dbReference type="GO" id="GO:0016787">
    <property type="term" value="F:hydrolase activity"/>
    <property type="evidence" value="ECO:0007669"/>
    <property type="project" value="UniProtKB-KW"/>
</dbReference>
<dbReference type="SUPFAM" id="SSF64438">
    <property type="entry name" value="CNF1/YfiH-like putative cysteine hydrolases"/>
    <property type="match status" value="1"/>
</dbReference>
<dbReference type="GO" id="GO:0017061">
    <property type="term" value="F:S-methyl-5-thioadenosine phosphorylase activity"/>
    <property type="evidence" value="ECO:0007669"/>
    <property type="project" value="UniProtKB-EC"/>
</dbReference>
<dbReference type="Pfam" id="PF02578">
    <property type="entry name" value="Cu-oxidase_4"/>
    <property type="match status" value="1"/>
</dbReference>
<evidence type="ECO:0000313" key="11">
    <source>
        <dbReference type="Proteomes" id="UP000315825"/>
    </source>
</evidence>
<sequence>MKRNFHLNVNYQVTYKIVWITYKVDMEIFQIENFRFLRISRMPNIIVSLRGVKCFSILDFEERKRFMRKNFGVKGYRDFNQVHGTAIFQETHDPTLNYDGFLVSENNFAYGLKTADCIPLISWNDDLTNLMGLHCGWKGLSKGIIEESFGKFSGFDLCNTYMGPHISKKFFEVKEDLIEKFSKQGENLQSFLSSVDGVIRLDITRLCLDKISKINAKNMVQQSLCSYANSELFYSWRRDQEKDRRNITITWL</sequence>
<comment type="catalytic activity">
    <reaction evidence="8">
        <text>adenosine + phosphate = alpha-D-ribose 1-phosphate + adenine</text>
        <dbReference type="Rhea" id="RHEA:27642"/>
        <dbReference type="ChEBI" id="CHEBI:16335"/>
        <dbReference type="ChEBI" id="CHEBI:16708"/>
        <dbReference type="ChEBI" id="CHEBI:43474"/>
        <dbReference type="ChEBI" id="CHEBI:57720"/>
        <dbReference type="EC" id="2.4.2.1"/>
    </reaction>
    <physiologicalReaction direction="left-to-right" evidence="8">
        <dbReference type="Rhea" id="RHEA:27643"/>
    </physiologicalReaction>
</comment>
<dbReference type="InterPro" id="IPR003730">
    <property type="entry name" value="Cu_polyphenol_OxRdtase"/>
</dbReference>
<evidence type="ECO:0000256" key="1">
    <source>
        <dbReference type="ARBA" id="ARBA00000553"/>
    </source>
</evidence>
<dbReference type="GO" id="GO:0005507">
    <property type="term" value="F:copper ion binding"/>
    <property type="evidence" value="ECO:0007669"/>
    <property type="project" value="TreeGrafter"/>
</dbReference>
<evidence type="ECO:0000256" key="2">
    <source>
        <dbReference type="ARBA" id="ARBA00007353"/>
    </source>
</evidence>
<evidence type="ECO:0000256" key="3">
    <source>
        <dbReference type="ARBA" id="ARBA00022679"/>
    </source>
</evidence>
<comment type="catalytic activity">
    <reaction evidence="9">
        <text>S-methyl-5'-thioadenosine + phosphate = 5-(methylsulfanyl)-alpha-D-ribose 1-phosphate + adenine</text>
        <dbReference type="Rhea" id="RHEA:11852"/>
        <dbReference type="ChEBI" id="CHEBI:16708"/>
        <dbReference type="ChEBI" id="CHEBI:17509"/>
        <dbReference type="ChEBI" id="CHEBI:43474"/>
        <dbReference type="ChEBI" id="CHEBI:58533"/>
        <dbReference type="EC" id="2.4.2.28"/>
    </reaction>
    <physiologicalReaction direction="left-to-right" evidence="9">
        <dbReference type="Rhea" id="RHEA:11853"/>
    </physiologicalReaction>
</comment>
<keyword evidence="5" id="KW-0378">Hydrolase</keyword>
<dbReference type="EMBL" id="SHBE01000014">
    <property type="protein sequence ID" value="RZO25597.1"/>
    <property type="molecule type" value="Genomic_DNA"/>
</dbReference>
<comment type="caution">
    <text evidence="10">The sequence shown here is derived from an EMBL/GenBank/DDBJ whole genome shotgun (WGS) entry which is preliminary data.</text>
</comment>
<gene>
    <name evidence="10" type="ORF">EVA92_04830</name>
</gene>
<dbReference type="CDD" id="cd16833">
    <property type="entry name" value="YfiH"/>
    <property type="match status" value="1"/>
</dbReference>
<evidence type="ECO:0000256" key="6">
    <source>
        <dbReference type="ARBA" id="ARBA00022833"/>
    </source>
</evidence>